<dbReference type="EMBL" id="CM056741">
    <property type="protein sequence ID" value="KAJ8686059.1"/>
    <property type="molecule type" value="Genomic_DNA"/>
</dbReference>
<accession>A0ACC2PTW0</accession>
<evidence type="ECO:0000313" key="2">
    <source>
        <dbReference type="Proteomes" id="UP001239111"/>
    </source>
</evidence>
<sequence>MNKRMTNMEFKDRGRKEAQKKIVGRLEHLEGVWNAEGPIKGPTMRNEAQEGAEWTTMERKLEECEKRAKRNNLITIGKKLEQTRLEEKVEQWLEKDIQVTCKIIKAWKIRNKKEEMVGIEYENSDKWKEIMMNKITWLEEKEEAWIGNELGEYDLVTIEAKNRKGRASGGIIMATKKYLKAKTTRTNRETLESKVIINKEKWKIIGTYMNKGREENWKHRGTDRRKRRT</sequence>
<comment type="caution">
    <text evidence="1">The sequence shown here is derived from an EMBL/GenBank/DDBJ whole genome shotgun (WGS) entry which is preliminary data.</text>
</comment>
<protein>
    <submittedName>
        <fullName evidence="1">Uncharacterized protein</fullName>
    </submittedName>
</protein>
<dbReference type="Proteomes" id="UP001239111">
    <property type="component" value="Chromosome 1"/>
</dbReference>
<gene>
    <name evidence="1" type="ORF">QAD02_021852</name>
</gene>
<evidence type="ECO:0000313" key="1">
    <source>
        <dbReference type="EMBL" id="KAJ8686059.1"/>
    </source>
</evidence>
<reference evidence="1" key="1">
    <citation type="submission" date="2023-04" db="EMBL/GenBank/DDBJ databases">
        <title>A chromosome-level genome assembly of the parasitoid wasp Eretmocerus hayati.</title>
        <authorList>
            <person name="Zhong Y."/>
            <person name="Liu S."/>
            <person name="Liu Y."/>
        </authorList>
    </citation>
    <scope>NUCLEOTIDE SEQUENCE</scope>
    <source>
        <strain evidence="1">ZJU_SS_LIU_2023</strain>
    </source>
</reference>
<keyword evidence="2" id="KW-1185">Reference proteome</keyword>
<organism evidence="1 2">
    <name type="scientific">Eretmocerus hayati</name>
    <dbReference type="NCBI Taxonomy" id="131215"/>
    <lineage>
        <taxon>Eukaryota</taxon>
        <taxon>Metazoa</taxon>
        <taxon>Ecdysozoa</taxon>
        <taxon>Arthropoda</taxon>
        <taxon>Hexapoda</taxon>
        <taxon>Insecta</taxon>
        <taxon>Pterygota</taxon>
        <taxon>Neoptera</taxon>
        <taxon>Endopterygota</taxon>
        <taxon>Hymenoptera</taxon>
        <taxon>Apocrita</taxon>
        <taxon>Proctotrupomorpha</taxon>
        <taxon>Chalcidoidea</taxon>
        <taxon>Aphelinidae</taxon>
        <taxon>Aphelininae</taxon>
        <taxon>Eretmocerus</taxon>
    </lineage>
</organism>
<proteinExistence type="predicted"/>
<name>A0ACC2PTW0_9HYME</name>